<name>A0A7M7P2J2_STRPU</name>
<dbReference type="InterPro" id="IPR001752">
    <property type="entry name" value="Kinesin_motor_dom"/>
</dbReference>
<feature type="region of interest" description="Disordered" evidence="12">
    <location>
        <begin position="1"/>
        <end position="29"/>
    </location>
</feature>
<evidence type="ECO:0000256" key="7">
    <source>
        <dbReference type="ARBA" id="ARBA00023054"/>
    </source>
</evidence>
<dbReference type="GO" id="GO:0005874">
    <property type="term" value="C:microtubule"/>
    <property type="evidence" value="ECO:0007669"/>
    <property type="project" value="UniProtKB-KW"/>
</dbReference>
<sequence length="1157" mass="128212">MRPPRRSQGAERSTKNHPAASGDSEQRTNIRVVIRIRPENSRERDAQNARTVVRPLDEQVLVFDPQEEGSPSYFRGRRVRQRNVMRRKNRDKQFAFDHIFAEGASQEYVYEHTTKSVVDSVLSGYNCSVFAYGATGAGKTFTMLGGPNQPGIMFLTVMELYQKISSEKSEKLCDVAVSYLEIYNEAVKDLLVPSGHLAIREDPQRGVVVSGLSLHKPKNAKELFSMLEYGNTNRTQHPTDANAQSSRSHAVFQVFVRQRDRTANISTNVRVAKMSLIDLAGSERATVTTNRGARFREGANINRSLLALGNCINALADSKNRGKHVPYRNSKLTRLLKDSLGGNCKTVMIAAVSPSSLSYEDTFSTLRYADRAKEIKSNLQKNVVSLDLHITKYTQIIQELRTEVSELKDKLQMQTTCAMATVGPQATVPDNERTLSLQVEVHRVFQQRASIRKELLELESFDRDLTAKVMRKTLLVERNRVLHGKSTLGDKTISKLDRVIAAATVRRERVRNRKVGVEQRMKENQDGLDRLSSEMRSSCSDDGTMPQVLKDTLHMRHLEIEVKDGRRQAKHLRKFARNQESHIKASEKLMLNLITAFRSQYYLIKGSGFLTPDLIEQFECIQKQVEGEREVMWADQSLNEGSSEEAEVGDFNRLLNLPVLSCVQITPKAPVQKRSVRTPDTAEDKQTTAPPYECLPIRRISYAGVCQTMVGITPTANGRALRMPECDGQNIGQAQRIATPSTNGHQQPQRIITPQRAMRSPSGSAQRIPSSFTDDGRHPQRVPTPQKSRSPFTSAESLATVSSRSLPPPTEVEQSCSPVTHPVSEDSTFSRVGDVSITSPDVVKENSSDNVQIDGIAPLPITPKTSESPTSQVPIEQSETETNSSGVSISEPAPVRLTVGGNTVVKIPASNSNRPIHSLDGVARTISFDEEGKTNSQSTTSPLTGGKMTYAQVASSPVVQPTRLPFGEISVNSPRIGSAPSPAQKPTGFNESFTICKDVLQENFRKDTQWKGIHRRETFTGIPSLHHQRSKSHGQLTGSTGQSVNRTLHTDTLKKFGLPSMADTATGGVSRPIPAYMSMTKAAANKRRANADSQRSYSQSSKENHHPNNRGRPDVSSGPLQPSNRTGLSRAFSVGNLHQTTRNVSRSTHRNQSSWNL</sequence>
<keyword evidence="9" id="KW-0206">Cytoskeleton</keyword>
<feature type="region of interest" description="Disordered" evidence="12">
    <location>
        <begin position="738"/>
        <end position="893"/>
    </location>
</feature>
<dbReference type="CDD" id="cd01370">
    <property type="entry name" value="KISc_KIP3_like"/>
    <property type="match status" value="1"/>
</dbReference>
<keyword evidence="7" id="KW-0175">Coiled coil</keyword>
<dbReference type="PROSITE" id="PS50067">
    <property type="entry name" value="KINESIN_MOTOR_2"/>
    <property type="match status" value="1"/>
</dbReference>
<evidence type="ECO:0000256" key="9">
    <source>
        <dbReference type="ARBA" id="ARBA00023212"/>
    </source>
</evidence>
<feature type="binding site" evidence="11">
    <location>
        <begin position="133"/>
        <end position="140"/>
    </location>
    <ligand>
        <name>ATP</name>
        <dbReference type="ChEBI" id="CHEBI:30616"/>
    </ligand>
</feature>
<dbReference type="Pfam" id="PF00225">
    <property type="entry name" value="Kinesin"/>
    <property type="match status" value="1"/>
</dbReference>
<keyword evidence="4" id="KW-0493">Microtubule</keyword>
<evidence type="ECO:0000256" key="3">
    <source>
        <dbReference type="ARBA" id="ARBA00022490"/>
    </source>
</evidence>
<dbReference type="GO" id="GO:0005524">
    <property type="term" value="F:ATP binding"/>
    <property type="evidence" value="ECO:0007669"/>
    <property type="project" value="UniProtKB-UniRule"/>
</dbReference>
<accession>A0A7M7P2J2</accession>
<feature type="domain" description="Kinesin motor" evidence="13">
    <location>
        <begin position="29"/>
        <end position="375"/>
    </location>
</feature>
<feature type="compositionally biased region" description="Polar residues" evidence="12">
    <location>
        <begin position="761"/>
        <end position="773"/>
    </location>
</feature>
<dbReference type="InParanoid" id="A0A7M7P2J2"/>
<proteinExistence type="inferred from homology"/>
<dbReference type="PRINTS" id="PR00380">
    <property type="entry name" value="KINESINHEAVY"/>
</dbReference>
<organism evidence="14 15">
    <name type="scientific">Strongylocentrotus purpuratus</name>
    <name type="common">Purple sea urchin</name>
    <dbReference type="NCBI Taxonomy" id="7668"/>
    <lineage>
        <taxon>Eukaryota</taxon>
        <taxon>Metazoa</taxon>
        <taxon>Echinodermata</taxon>
        <taxon>Eleutherozoa</taxon>
        <taxon>Echinozoa</taxon>
        <taxon>Echinoidea</taxon>
        <taxon>Euechinoidea</taxon>
        <taxon>Echinacea</taxon>
        <taxon>Camarodonta</taxon>
        <taxon>Echinidea</taxon>
        <taxon>Strongylocentrotidae</taxon>
        <taxon>Strongylocentrotus</taxon>
    </lineage>
</organism>
<dbReference type="SUPFAM" id="SSF52540">
    <property type="entry name" value="P-loop containing nucleoside triphosphate hydrolases"/>
    <property type="match status" value="1"/>
</dbReference>
<evidence type="ECO:0000256" key="4">
    <source>
        <dbReference type="ARBA" id="ARBA00022701"/>
    </source>
</evidence>
<dbReference type="GO" id="GO:0007018">
    <property type="term" value="P:microtubule-based movement"/>
    <property type="evidence" value="ECO:0007669"/>
    <property type="project" value="InterPro"/>
</dbReference>
<dbReference type="PANTHER" id="PTHR47968">
    <property type="entry name" value="CENTROMERE PROTEIN E"/>
    <property type="match status" value="1"/>
</dbReference>
<evidence type="ECO:0000313" key="14">
    <source>
        <dbReference type="EnsemblMetazoa" id="XP_030845069"/>
    </source>
</evidence>
<comment type="similarity">
    <text evidence="11">Belongs to the TRAFAC class myosin-kinesin ATPase superfamily. Kinesin family.</text>
</comment>
<evidence type="ECO:0000259" key="13">
    <source>
        <dbReference type="PROSITE" id="PS50067"/>
    </source>
</evidence>
<evidence type="ECO:0000256" key="8">
    <source>
        <dbReference type="ARBA" id="ARBA00023175"/>
    </source>
</evidence>
<keyword evidence="10" id="KW-0539">Nucleus</keyword>
<dbReference type="SMART" id="SM00129">
    <property type="entry name" value="KISc"/>
    <property type="match status" value="1"/>
</dbReference>
<dbReference type="InterPro" id="IPR019821">
    <property type="entry name" value="Kinesin_motor_CS"/>
</dbReference>
<protein>
    <recommendedName>
        <fullName evidence="13">Kinesin motor domain-containing protein</fullName>
    </recommendedName>
</protein>
<keyword evidence="5 11" id="KW-0547">Nucleotide-binding</keyword>
<evidence type="ECO:0000256" key="11">
    <source>
        <dbReference type="PROSITE-ProRule" id="PRU00283"/>
    </source>
</evidence>
<feature type="compositionally biased region" description="Polar residues" evidence="12">
    <location>
        <begin position="783"/>
        <end position="805"/>
    </location>
</feature>
<dbReference type="GO" id="GO:0008017">
    <property type="term" value="F:microtubule binding"/>
    <property type="evidence" value="ECO:0007669"/>
    <property type="project" value="InterPro"/>
</dbReference>
<dbReference type="GO" id="GO:0005634">
    <property type="term" value="C:nucleus"/>
    <property type="evidence" value="ECO:0007669"/>
    <property type="project" value="UniProtKB-SubCell"/>
</dbReference>
<feature type="compositionally biased region" description="Polar residues" evidence="12">
    <location>
        <begin position="863"/>
        <end position="888"/>
    </location>
</feature>
<evidence type="ECO:0000256" key="1">
    <source>
        <dbReference type="ARBA" id="ARBA00004123"/>
    </source>
</evidence>
<dbReference type="InterPro" id="IPR027640">
    <property type="entry name" value="Kinesin-like_fam"/>
</dbReference>
<evidence type="ECO:0000256" key="2">
    <source>
        <dbReference type="ARBA" id="ARBA00004245"/>
    </source>
</evidence>
<feature type="compositionally biased region" description="Polar residues" evidence="12">
    <location>
        <begin position="1092"/>
        <end position="1101"/>
    </location>
</feature>
<keyword evidence="6 11" id="KW-0067">ATP-binding</keyword>
<dbReference type="FunFam" id="3.40.850.10:FF:000027">
    <property type="entry name" value="Kinesin-like protein"/>
    <property type="match status" value="1"/>
</dbReference>
<feature type="compositionally biased region" description="Polar residues" evidence="12">
    <location>
        <begin position="1033"/>
        <end position="1045"/>
    </location>
</feature>
<evidence type="ECO:0000256" key="10">
    <source>
        <dbReference type="ARBA" id="ARBA00023242"/>
    </source>
</evidence>
<feature type="region of interest" description="Disordered" evidence="12">
    <location>
        <begin position="1024"/>
        <end position="1045"/>
    </location>
</feature>
<evidence type="ECO:0000256" key="12">
    <source>
        <dbReference type="SAM" id="MobiDB-lite"/>
    </source>
</evidence>
<dbReference type="RefSeq" id="XP_030845069.1">
    <property type="nucleotide sequence ID" value="XM_030989209.1"/>
</dbReference>
<evidence type="ECO:0000256" key="6">
    <source>
        <dbReference type="ARBA" id="ARBA00022840"/>
    </source>
</evidence>
<dbReference type="GO" id="GO:0003777">
    <property type="term" value="F:microtubule motor activity"/>
    <property type="evidence" value="ECO:0007669"/>
    <property type="project" value="InterPro"/>
</dbReference>
<dbReference type="Proteomes" id="UP000007110">
    <property type="component" value="Unassembled WGS sequence"/>
</dbReference>
<dbReference type="EnsemblMetazoa" id="XM_030989209">
    <property type="protein sequence ID" value="XP_030845069"/>
    <property type="gene ID" value="LOC764342"/>
</dbReference>
<feature type="compositionally biased region" description="Basic and acidic residues" evidence="12">
    <location>
        <begin position="521"/>
        <end position="533"/>
    </location>
</feature>
<reference evidence="14" key="2">
    <citation type="submission" date="2021-01" db="UniProtKB">
        <authorList>
            <consortium name="EnsemblMetazoa"/>
        </authorList>
    </citation>
    <scope>IDENTIFICATION</scope>
</reference>
<dbReference type="CTD" id="81930"/>
<comment type="subcellular location">
    <subcellularLocation>
        <location evidence="2">Cytoplasm</location>
        <location evidence="2">Cytoskeleton</location>
    </subcellularLocation>
    <subcellularLocation>
        <location evidence="1">Nucleus</location>
    </subcellularLocation>
</comment>
<dbReference type="AlphaFoldDB" id="A0A7M7P2J2"/>
<feature type="compositionally biased region" description="Polar residues" evidence="12">
    <location>
        <begin position="1118"/>
        <end position="1127"/>
    </location>
</feature>
<evidence type="ECO:0000313" key="15">
    <source>
        <dbReference type="Proteomes" id="UP000007110"/>
    </source>
</evidence>
<dbReference type="PANTHER" id="PTHR47968:SF65">
    <property type="entry name" value="KINESIN MOTOR DOMAIN-CONTAINING PROTEIN"/>
    <property type="match status" value="1"/>
</dbReference>
<keyword evidence="3" id="KW-0963">Cytoplasm</keyword>
<feature type="compositionally biased region" description="Polar residues" evidence="12">
    <location>
        <begin position="1136"/>
        <end position="1157"/>
    </location>
</feature>
<keyword evidence="8 11" id="KW-0505">Motor protein</keyword>
<reference evidence="15" key="1">
    <citation type="submission" date="2015-02" db="EMBL/GenBank/DDBJ databases">
        <title>Genome sequencing for Strongylocentrotus purpuratus.</title>
        <authorList>
            <person name="Murali S."/>
            <person name="Liu Y."/>
            <person name="Vee V."/>
            <person name="English A."/>
            <person name="Wang M."/>
            <person name="Skinner E."/>
            <person name="Han Y."/>
            <person name="Muzny D.M."/>
            <person name="Worley K.C."/>
            <person name="Gibbs R.A."/>
        </authorList>
    </citation>
    <scope>NUCLEOTIDE SEQUENCE</scope>
</reference>
<dbReference type="PROSITE" id="PS00411">
    <property type="entry name" value="KINESIN_MOTOR_1"/>
    <property type="match status" value="1"/>
</dbReference>
<feature type="region of interest" description="Disordered" evidence="12">
    <location>
        <begin position="521"/>
        <end position="545"/>
    </location>
</feature>
<dbReference type="Gene3D" id="3.40.850.10">
    <property type="entry name" value="Kinesin motor domain"/>
    <property type="match status" value="1"/>
</dbReference>
<dbReference type="GeneID" id="764342"/>
<dbReference type="InterPro" id="IPR027417">
    <property type="entry name" value="P-loop_NTPase"/>
</dbReference>
<keyword evidence="15" id="KW-1185">Reference proteome</keyword>
<dbReference type="OMA" id="GHHTPAK"/>
<dbReference type="InterPro" id="IPR036961">
    <property type="entry name" value="Kinesin_motor_dom_sf"/>
</dbReference>
<dbReference type="KEGG" id="spu:764342"/>
<feature type="region of interest" description="Disordered" evidence="12">
    <location>
        <begin position="1081"/>
        <end position="1157"/>
    </location>
</feature>
<feature type="compositionally biased region" description="Polar residues" evidence="12">
    <location>
        <begin position="738"/>
        <end position="752"/>
    </location>
</feature>
<evidence type="ECO:0000256" key="5">
    <source>
        <dbReference type="ARBA" id="ARBA00022741"/>
    </source>
</evidence>
<dbReference type="OrthoDB" id="3176171at2759"/>